<dbReference type="VEuPathDB" id="MicrosporidiaDB:CWI37_0310p0020"/>
<gene>
    <name evidence="4" type="ORF">CWI37_0310p0020</name>
</gene>
<evidence type="ECO:0000256" key="1">
    <source>
        <dbReference type="ARBA" id="ARBA00022574"/>
    </source>
</evidence>
<name>A0A4Q9L6T2_9MICR</name>
<dbReference type="Pfam" id="PF00400">
    <property type="entry name" value="WD40"/>
    <property type="match status" value="2"/>
</dbReference>
<dbReference type="SMART" id="SM00320">
    <property type="entry name" value="WD40"/>
    <property type="match status" value="3"/>
</dbReference>
<feature type="repeat" description="WD" evidence="3">
    <location>
        <begin position="114"/>
        <end position="155"/>
    </location>
</feature>
<dbReference type="PROSITE" id="PS00678">
    <property type="entry name" value="WD_REPEATS_1"/>
    <property type="match status" value="1"/>
</dbReference>
<dbReference type="Gene3D" id="2.130.10.10">
    <property type="entry name" value="YVTN repeat-like/Quinoprotein amine dehydrogenase"/>
    <property type="match status" value="1"/>
</dbReference>
<evidence type="ECO:0000313" key="4">
    <source>
        <dbReference type="EMBL" id="TBU03343.1"/>
    </source>
</evidence>
<dbReference type="InterPro" id="IPR001680">
    <property type="entry name" value="WD40_rpt"/>
</dbReference>
<accession>A0A4Q9L6T2</accession>
<dbReference type="EMBL" id="PITJ01000310">
    <property type="protein sequence ID" value="TBU03343.1"/>
    <property type="molecule type" value="Genomic_DNA"/>
</dbReference>
<dbReference type="SUPFAM" id="SSF50978">
    <property type="entry name" value="WD40 repeat-like"/>
    <property type="match status" value="1"/>
</dbReference>
<dbReference type="Proteomes" id="UP000292362">
    <property type="component" value="Unassembled WGS sequence"/>
</dbReference>
<keyword evidence="1 3" id="KW-0853">WD repeat</keyword>
<organism evidence="4 5">
    <name type="scientific">Hamiltosporidium tvaerminnensis</name>
    <dbReference type="NCBI Taxonomy" id="1176355"/>
    <lineage>
        <taxon>Eukaryota</taxon>
        <taxon>Fungi</taxon>
        <taxon>Fungi incertae sedis</taxon>
        <taxon>Microsporidia</taxon>
        <taxon>Dubosqiidae</taxon>
        <taxon>Hamiltosporidium</taxon>
    </lineage>
</organism>
<dbReference type="InterPro" id="IPR019775">
    <property type="entry name" value="WD40_repeat_CS"/>
</dbReference>
<keyword evidence="2" id="KW-0677">Repeat</keyword>
<proteinExistence type="predicted"/>
<feature type="repeat" description="WD" evidence="3">
    <location>
        <begin position="156"/>
        <end position="197"/>
    </location>
</feature>
<dbReference type="PROSITE" id="PS50294">
    <property type="entry name" value="WD_REPEATS_REGION"/>
    <property type="match status" value="1"/>
</dbReference>
<evidence type="ECO:0000256" key="2">
    <source>
        <dbReference type="ARBA" id="ARBA00022737"/>
    </source>
</evidence>
<evidence type="ECO:0000256" key="3">
    <source>
        <dbReference type="PROSITE-ProRule" id="PRU00221"/>
    </source>
</evidence>
<protein>
    <submittedName>
        <fullName evidence="4">Uncharacterized protein</fullName>
    </submittedName>
</protein>
<dbReference type="PROSITE" id="PS50082">
    <property type="entry name" value="WD_REPEATS_2"/>
    <property type="match status" value="2"/>
</dbReference>
<dbReference type="InterPro" id="IPR052060">
    <property type="entry name" value="Bromo_WD_repeat"/>
</dbReference>
<dbReference type="PANTHER" id="PTHR16266">
    <property type="entry name" value="WD REPEAT DOMAIN 9"/>
    <property type="match status" value="1"/>
</dbReference>
<sequence>MVEKEAYKALQLIKERLSHKKTNKSKIKDLIPYNSQRVFKFDQPILQEPNQEKKENFEKVDSVLLTAIDTLLRHSNVTNFSEFLRSFSFKKPVPTLKSLTEQISSPNYTLAGKYLGHFTQISCMCQDENSTFVFTGSEDGNIKMWNIKTGISLNVFLLHKHTINDMCVSQDSQFLASCDSSGRVVVWSLKTYKPLYNMEMESEIEFVQFIRKEEDIRIINSSYSDKNISQDTVNSTYNTYILCLVFSSGVIKTITFDNETTIATTQNTSLMDISLENSLRAVCVTEGYRFLLCGGTFPFLLIFDLTIPENFIVFETGGFTISSVCASRQNLKFAVSTHFDSIIQYTFIPSGTPIQGNFKKKRKEIQGHWKKNIIHITSESYCDRLCYLSDDTKLVGLFIDNSIRLYHNNILTATYYLSSFSSILTASNNNTIAVCDGMNLLVLNQTLSPVYTDTLSFRPVDCLFNKENLVLSDEFGYIVIYSICPFLKIYKKQSLQQFFECEFLNRNLEIEEDFIECNGDPIYDINKNTKILENNFSLKDVLTNKTNNIFQIKNERENKNEKPENIEEFMDIEMTKKSKNLMVGNSYQMYLENMAFEHLKDDFITPTQFKKKYLFTNETQEETNNSESTCLTESSITSDDNIISESTLDEESYVSEITDSTYSKESDIIITTERIVSETFNIELEKYVENWLLGNTDFQSFLPQIGDKLYFFSEKYKEFRNYELREEFNCEFDNLNNLEDLEDCIVEVKDVQIIKYDPSYLQVECIKTEAEDLNRNKRIKNGNEFNKKTFFIKYYDYPNGGNIFLLKAVFDTLNEFKFRRNTVVSVVYDGILYTGKVLRVERDGAIVLYDDGTEEWVGRYDMYCNYTSYGGYIATEMLDGLLSIIGNFGDVRALFVKSKRKEYLERCFYFVTLNLIKKRILNGFYRSIESILWDFDNLYDNSIYLDESVVKRCEEILKEVYSLFGKNFRKKRR</sequence>
<dbReference type="InterPro" id="IPR015943">
    <property type="entry name" value="WD40/YVTN_repeat-like_dom_sf"/>
</dbReference>
<dbReference type="InterPro" id="IPR036322">
    <property type="entry name" value="WD40_repeat_dom_sf"/>
</dbReference>
<dbReference type="GO" id="GO:0006357">
    <property type="term" value="P:regulation of transcription by RNA polymerase II"/>
    <property type="evidence" value="ECO:0007669"/>
    <property type="project" value="TreeGrafter"/>
</dbReference>
<dbReference type="AlphaFoldDB" id="A0A4Q9L6T2"/>
<reference evidence="4 5" key="1">
    <citation type="submission" date="2017-12" db="EMBL/GenBank/DDBJ databases">
        <authorList>
            <person name="Pombert J.-F."/>
            <person name="Haag K.L."/>
            <person name="Ebert D."/>
        </authorList>
    </citation>
    <scope>NUCLEOTIDE SEQUENCE [LARGE SCALE GENOMIC DNA]</scope>
    <source>
        <strain evidence="4">FI-OER-3-3</strain>
    </source>
</reference>
<dbReference type="GO" id="GO:0005634">
    <property type="term" value="C:nucleus"/>
    <property type="evidence" value="ECO:0007669"/>
    <property type="project" value="TreeGrafter"/>
</dbReference>
<comment type="caution">
    <text evidence="4">The sequence shown here is derived from an EMBL/GenBank/DDBJ whole genome shotgun (WGS) entry which is preliminary data.</text>
</comment>
<dbReference type="GO" id="GO:0007010">
    <property type="term" value="P:cytoskeleton organization"/>
    <property type="evidence" value="ECO:0007669"/>
    <property type="project" value="TreeGrafter"/>
</dbReference>
<evidence type="ECO:0000313" key="5">
    <source>
        <dbReference type="Proteomes" id="UP000292362"/>
    </source>
</evidence>
<dbReference type="GO" id="GO:0008360">
    <property type="term" value="P:regulation of cell shape"/>
    <property type="evidence" value="ECO:0007669"/>
    <property type="project" value="TreeGrafter"/>
</dbReference>
<dbReference type="PANTHER" id="PTHR16266:SF17">
    <property type="entry name" value="BRWD3"/>
    <property type="match status" value="1"/>
</dbReference>